<sequence>MMNRVGPAITTSIASSGGFAPRNNKPRCGTHVRVISRNGGNPRPGGHNNYNPNNHNNNFNPRPQQQLQHRSKVGAINSHHPQDKSTYNCYECGVAGHFSYECPKKLAKTAANTSRPCSARRVTTNKKFTPNNPNNRNGRLYHMNAEEAQEAPDVVLVTGPKYSRRLIADRIPSLKIRADIPKTAFTTRYGLYEYNVMSFGLTNAPAYFMNLMNKIFMNFLDKFVVVFIDDILIYSKSGRT</sequence>
<reference evidence="4" key="1">
    <citation type="submission" date="2023-07" db="EMBL/GenBank/DDBJ databases">
        <title>A chromosome-level genome assembly of Lolium multiflorum.</title>
        <authorList>
            <person name="Chen Y."/>
            <person name="Copetti D."/>
            <person name="Kolliker R."/>
            <person name="Studer B."/>
        </authorList>
    </citation>
    <scope>NUCLEOTIDE SEQUENCE</scope>
    <source>
        <strain evidence="4">02402/16</strain>
        <tissue evidence="4">Leaf</tissue>
    </source>
</reference>
<keyword evidence="1" id="KW-0862">Zinc</keyword>
<name>A0AAD8QPF7_LOLMU</name>
<dbReference type="InterPro" id="IPR000477">
    <property type="entry name" value="RT_dom"/>
</dbReference>
<protein>
    <recommendedName>
        <fullName evidence="3">CCHC-type domain-containing protein</fullName>
    </recommendedName>
</protein>
<dbReference type="InterPro" id="IPR043128">
    <property type="entry name" value="Rev_trsase/Diguanyl_cyclase"/>
</dbReference>
<dbReference type="Pfam" id="PF00078">
    <property type="entry name" value="RVT_1"/>
    <property type="match status" value="1"/>
</dbReference>
<dbReference type="Gene3D" id="4.10.60.10">
    <property type="entry name" value="Zinc finger, CCHC-type"/>
    <property type="match status" value="1"/>
</dbReference>
<dbReference type="PROSITE" id="PS50158">
    <property type="entry name" value="ZF_CCHC"/>
    <property type="match status" value="1"/>
</dbReference>
<dbReference type="GO" id="GO:0003676">
    <property type="term" value="F:nucleic acid binding"/>
    <property type="evidence" value="ECO:0007669"/>
    <property type="project" value="InterPro"/>
</dbReference>
<dbReference type="SUPFAM" id="SSF56672">
    <property type="entry name" value="DNA/RNA polymerases"/>
    <property type="match status" value="1"/>
</dbReference>
<feature type="region of interest" description="Disordered" evidence="2">
    <location>
        <begin position="1"/>
        <end position="70"/>
    </location>
</feature>
<organism evidence="4 5">
    <name type="scientific">Lolium multiflorum</name>
    <name type="common">Italian ryegrass</name>
    <name type="synonym">Lolium perenne subsp. multiflorum</name>
    <dbReference type="NCBI Taxonomy" id="4521"/>
    <lineage>
        <taxon>Eukaryota</taxon>
        <taxon>Viridiplantae</taxon>
        <taxon>Streptophyta</taxon>
        <taxon>Embryophyta</taxon>
        <taxon>Tracheophyta</taxon>
        <taxon>Spermatophyta</taxon>
        <taxon>Magnoliopsida</taxon>
        <taxon>Liliopsida</taxon>
        <taxon>Poales</taxon>
        <taxon>Poaceae</taxon>
        <taxon>BOP clade</taxon>
        <taxon>Pooideae</taxon>
        <taxon>Poodae</taxon>
        <taxon>Poeae</taxon>
        <taxon>Poeae Chloroplast Group 2 (Poeae type)</taxon>
        <taxon>Loliodinae</taxon>
        <taxon>Loliinae</taxon>
        <taxon>Lolium</taxon>
    </lineage>
</organism>
<dbReference type="Pfam" id="PF00098">
    <property type="entry name" value="zf-CCHC"/>
    <property type="match status" value="1"/>
</dbReference>
<dbReference type="Proteomes" id="UP001231189">
    <property type="component" value="Unassembled WGS sequence"/>
</dbReference>
<dbReference type="CDD" id="cd01647">
    <property type="entry name" value="RT_LTR"/>
    <property type="match status" value="1"/>
</dbReference>
<dbReference type="PANTHER" id="PTHR24559">
    <property type="entry name" value="TRANSPOSON TY3-I GAG-POL POLYPROTEIN"/>
    <property type="match status" value="1"/>
</dbReference>
<keyword evidence="5" id="KW-1185">Reference proteome</keyword>
<evidence type="ECO:0000256" key="2">
    <source>
        <dbReference type="SAM" id="MobiDB-lite"/>
    </source>
</evidence>
<dbReference type="InterPro" id="IPR053134">
    <property type="entry name" value="RNA-dir_DNA_polymerase"/>
</dbReference>
<dbReference type="Gene3D" id="3.30.70.270">
    <property type="match status" value="1"/>
</dbReference>
<dbReference type="InterPro" id="IPR036875">
    <property type="entry name" value="Znf_CCHC_sf"/>
</dbReference>
<accession>A0AAD8QPF7</accession>
<dbReference type="EMBL" id="JAUUTY010000007">
    <property type="protein sequence ID" value="KAK1606615.1"/>
    <property type="molecule type" value="Genomic_DNA"/>
</dbReference>
<dbReference type="InterPro" id="IPR043502">
    <property type="entry name" value="DNA/RNA_pol_sf"/>
</dbReference>
<evidence type="ECO:0000259" key="3">
    <source>
        <dbReference type="PROSITE" id="PS50158"/>
    </source>
</evidence>
<dbReference type="InterPro" id="IPR001878">
    <property type="entry name" value="Znf_CCHC"/>
</dbReference>
<dbReference type="SUPFAM" id="SSF57756">
    <property type="entry name" value="Retrovirus zinc finger-like domains"/>
    <property type="match status" value="1"/>
</dbReference>
<dbReference type="SMART" id="SM00343">
    <property type="entry name" value="ZnF_C2HC"/>
    <property type="match status" value="1"/>
</dbReference>
<proteinExistence type="predicted"/>
<keyword evidence="1" id="KW-0863">Zinc-finger</keyword>
<evidence type="ECO:0000256" key="1">
    <source>
        <dbReference type="PROSITE-ProRule" id="PRU00047"/>
    </source>
</evidence>
<comment type="caution">
    <text evidence="4">The sequence shown here is derived from an EMBL/GenBank/DDBJ whole genome shotgun (WGS) entry which is preliminary data.</text>
</comment>
<feature type="domain" description="CCHC-type" evidence="3">
    <location>
        <begin position="89"/>
        <end position="104"/>
    </location>
</feature>
<dbReference type="AlphaFoldDB" id="A0AAD8QPF7"/>
<gene>
    <name evidence="4" type="ORF">QYE76_030288</name>
</gene>
<dbReference type="PANTHER" id="PTHR24559:SF447">
    <property type="entry name" value="RNA-DIRECTED DNA POLYMERASE HOMOLOG"/>
    <property type="match status" value="1"/>
</dbReference>
<evidence type="ECO:0000313" key="5">
    <source>
        <dbReference type="Proteomes" id="UP001231189"/>
    </source>
</evidence>
<evidence type="ECO:0000313" key="4">
    <source>
        <dbReference type="EMBL" id="KAK1606615.1"/>
    </source>
</evidence>
<dbReference type="GO" id="GO:0008270">
    <property type="term" value="F:zinc ion binding"/>
    <property type="evidence" value="ECO:0007669"/>
    <property type="project" value="UniProtKB-KW"/>
</dbReference>
<keyword evidence="1" id="KW-0479">Metal-binding</keyword>
<dbReference type="Gene3D" id="3.10.10.10">
    <property type="entry name" value="HIV Type 1 Reverse Transcriptase, subunit A, domain 1"/>
    <property type="match status" value="1"/>
</dbReference>
<feature type="region of interest" description="Disordered" evidence="2">
    <location>
        <begin position="117"/>
        <end position="137"/>
    </location>
</feature>
<feature type="compositionally biased region" description="Low complexity" evidence="2">
    <location>
        <begin position="125"/>
        <end position="137"/>
    </location>
</feature>
<feature type="compositionally biased region" description="Low complexity" evidence="2">
    <location>
        <begin position="37"/>
        <end position="63"/>
    </location>
</feature>